<evidence type="ECO:0000256" key="1">
    <source>
        <dbReference type="SAM" id="SignalP"/>
    </source>
</evidence>
<evidence type="ECO:0000313" key="3">
    <source>
        <dbReference type="Proteomes" id="UP000304928"/>
    </source>
</evidence>
<organism evidence="2 3">
    <name type="scientific">Aureobasidium pullulans</name>
    <name type="common">Black yeast</name>
    <name type="synonym">Pullularia pullulans</name>
    <dbReference type="NCBI Taxonomy" id="5580"/>
    <lineage>
        <taxon>Eukaryota</taxon>
        <taxon>Fungi</taxon>
        <taxon>Dikarya</taxon>
        <taxon>Ascomycota</taxon>
        <taxon>Pezizomycotina</taxon>
        <taxon>Dothideomycetes</taxon>
        <taxon>Dothideomycetidae</taxon>
        <taxon>Dothideales</taxon>
        <taxon>Saccotheciaceae</taxon>
        <taxon>Aureobasidium</taxon>
    </lineage>
</organism>
<name>A0A4S8TT41_AURPU</name>
<feature type="signal peptide" evidence="1">
    <location>
        <begin position="1"/>
        <end position="16"/>
    </location>
</feature>
<reference evidence="2 3" key="1">
    <citation type="submission" date="2018-10" db="EMBL/GenBank/DDBJ databases">
        <title>Fifty Aureobasidium pullulans genomes reveal a recombining polyextremotolerant generalist.</title>
        <authorList>
            <person name="Gostincar C."/>
            <person name="Turk M."/>
            <person name="Zajc J."/>
            <person name="Gunde-Cimerman N."/>
        </authorList>
    </citation>
    <scope>NUCLEOTIDE SEQUENCE [LARGE SCALE GENOMIC DNA]</scope>
    <source>
        <strain evidence="2 3">EXF-10507</strain>
    </source>
</reference>
<dbReference type="PANTHER" id="PTHR36578:SF1">
    <property type="entry name" value="APPLE DOMAIN-CONTAINING PROTEIN"/>
    <property type="match status" value="1"/>
</dbReference>
<sequence length="374" mass="39852">MHVVTLIAAAAALAVASPVAHPQIFDLEDLESIDAAPAVTAPAGVGSETVTYNVAAATASVFAEVASDVTPDIETAAGTTSSVLKRDACSPEPQSPYTYTTSTDTDVAFLNDNTYFNAAENAATPNGWKRTFKNLQGSVSTSAYLGYVSYPSYNPDVCAAECLKRTGCLSFNIFFERNPIVDPSPAGGNCPQPDSQTALKCTFWGVPIEKESAVNVGQYRNDYHVVISGSNGYKISKPSKPLSGLTDTTLENCAIQETCGSYLTIKTFNDGKPYDPNRCNAACAAITAESLKAKKPERTCQYFTSYMQMKNGLPQFQACAIYSASWTPSVCKNTGYTSNGNVYTIDYSYSYSNTSIPGTCSYKGQTGQTGQTVL</sequence>
<dbReference type="AlphaFoldDB" id="A0A4S8TT41"/>
<evidence type="ECO:0008006" key="4">
    <source>
        <dbReference type="Google" id="ProtNLM"/>
    </source>
</evidence>
<dbReference type="EMBL" id="QZAR01000340">
    <property type="protein sequence ID" value="THW82660.1"/>
    <property type="molecule type" value="Genomic_DNA"/>
</dbReference>
<dbReference type="Proteomes" id="UP000304928">
    <property type="component" value="Unassembled WGS sequence"/>
</dbReference>
<keyword evidence="1" id="KW-0732">Signal</keyword>
<proteinExistence type="predicted"/>
<comment type="caution">
    <text evidence="2">The sequence shown here is derived from an EMBL/GenBank/DDBJ whole genome shotgun (WGS) entry which is preliminary data.</text>
</comment>
<dbReference type="PANTHER" id="PTHR36578">
    <property type="entry name" value="CHROMOSOME 15, WHOLE GENOME SHOTGUN SEQUENCE"/>
    <property type="match status" value="1"/>
</dbReference>
<protein>
    <recommendedName>
        <fullName evidence="4">Apple domain-containing protein</fullName>
    </recommendedName>
</protein>
<accession>A0A4S8TT41</accession>
<evidence type="ECO:0000313" key="2">
    <source>
        <dbReference type="EMBL" id="THW82660.1"/>
    </source>
</evidence>
<feature type="chain" id="PRO_5043195716" description="Apple domain-containing protein" evidence="1">
    <location>
        <begin position="17"/>
        <end position="374"/>
    </location>
</feature>
<gene>
    <name evidence="2" type="ORF">D6D15_10076</name>
</gene>